<name>A0A1F5GJW8_9BACT</name>
<dbReference type="STRING" id="1797716.A3D07_04165"/>
<dbReference type="AlphaFoldDB" id="A0A1F5GJW8"/>
<protein>
    <recommendedName>
        <fullName evidence="3">Transcription elongation factor GreA/GreB N-terminal domain-containing protein</fullName>
    </recommendedName>
</protein>
<reference evidence="1 2" key="1">
    <citation type="journal article" date="2016" name="Nat. Commun.">
        <title>Thousands of microbial genomes shed light on interconnected biogeochemical processes in an aquifer system.</title>
        <authorList>
            <person name="Anantharaman K."/>
            <person name="Brown C.T."/>
            <person name="Hug L.A."/>
            <person name="Sharon I."/>
            <person name="Castelle C.J."/>
            <person name="Probst A.J."/>
            <person name="Thomas B.C."/>
            <person name="Singh A."/>
            <person name="Wilkins M.J."/>
            <person name="Karaoz U."/>
            <person name="Brodie E.L."/>
            <person name="Williams K.H."/>
            <person name="Hubbard S.S."/>
            <person name="Banfield J.F."/>
        </authorList>
    </citation>
    <scope>NUCLEOTIDE SEQUENCE [LARGE SCALE GENOMIC DNA]</scope>
</reference>
<evidence type="ECO:0008006" key="3">
    <source>
        <dbReference type="Google" id="ProtNLM"/>
    </source>
</evidence>
<evidence type="ECO:0000313" key="1">
    <source>
        <dbReference type="EMBL" id="OGD92109.1"/>
    </source>
</evidence>
<dbReference type="InterPro" id="IPR036805">
    <property type="entry name" value="Tscrpt_elong_fac_GreA/B_N_sf"/>
</dbReference>
<dbReference type="Proteomes" id="UP000177124">
    <property type="component" value="Unassembled WGS sequence"/>
</dbReference>
<comment type="caution">
    <text evidence="1">The sequence shown here is derived from an EMBL/GenBank/DDBJ whole genome shotgun (WGS) entry which is preliminary data.</text>
</comment>
<evidence type="ECO:0000313" key="2">
    <source>
        <dbReference type="Proteomes" id="UP000177124"/>
    </source>
</evidence>
<dbReference type="EMBL" id="MFBF01000005">
    <property type="protein sequence ID" value="OGD92109.1"/>
    <property type="molecule type" value="Genomic_DNA"/>
</dbReference>
<proteinExistence type="predicted"/>
<dbReference type="Gene3D" id="1.10.287.180">
    <property type="entry name" value="Transcription elongation factor, GreA/GreB, N-terminal domain"/>
    <property type="match status" value="1"/>
</dbReference>
<organism evidence="1 2">
    <name type="scientific">Candidatus Curtissbacteria bacterium RIFCSPHIGHO2_02_FULL_42_15</name>
    <dbReference type="NCBI Taxonomy" id="1797716"/>
    <lineage>
        <taxon>Bacteria</taxon>
        <taxon>Candidatus Curtissiibacteriota</taxon>
    </lineage>
</organism>
<dbReference type="GO" id="GO:0032784">
    <property type="term" value="P:regulation of DNA-templated transcription elongation"/>
    <property type="evidence" value="ECO:0007669"/>
    <property type="project" value="InterPro"/>
</dbReference>
<accession>A0A1F5GJW8</accession>
<gene>
    <name evidence="1" type="ORF">A3D07_04165</name>
</gene>
<dbReference type="GO" id="GO:0003677">
    <property type="term" value="F:DNA binding"/>
    <property type="evidence" value="ECO:0007669"/>
    <property type="project" value="InterPro"/>
</dbReference>
<sequence>MIQTKSQKLIQLRKRLVELEDVKLREALSRYGEAYQESGGNWNENAAWELADEEVSVLRAMITEIKKEIHDLEHPTPIFQGHKVKSAK</sequence>